<comment type="caution">
    <text evidence="1">The sequence shown here is derived from an EMBL/GenBank/DDBJ whole genome shotgun (WGS) entry which is preliminary data.</text>
</comment>
<protein>
    <submittedName>
        <fullName evidence="1">Uncharacterized protein</fullName>
    </submittedName>
</protein>
<keyword evidence="2" id="KW-1185">Reference proteome</keyword>
<dbReference type="EMBL" id="JACSDI010000020">
    <property type="protein sequence ID" value="MCG9965848.1"/>
    <property type="molecule type" value="Genomic_DNA"/>
</dbReference>
<evidence type="ECO:0000313" key="1">
    <source>
        <dbReference type="EMBL" id="MCG9965848.1"/>
    </source>
</evidence>
<name>A0ABS9QZQ0_9GAMM</name>
<dbReference type="Proteomes" id="UP000829384">
    <property type="component" value="Unassembled WGS sequence"/>
</dbReference>
<reference evidence="1 2" key="1">
    <citation type="submission" date="2020-08" db="EMBL/GenBank/DDBJ databases">
        <title>Whole genome sequence of Shewanella sp strain PS-2.</title>
        <authorList>
            <person name="Das S.K."/>
        </authorList>
    </citation>
    <scope>NUCLEOTIDE SEQUENCE [LARGE SCALE GENOMIC DNA]</scope>
    <source>
        <strain evidence="1 2">PS-2</strain>
    </source>
</reference>
<evidence type="ECO:0000313" key="2">
    <source>
        <dbReference type="Proteomes" id="UP000829384"/>
    </source>
</evidence>
<organism evidence="1 2">
    <name type="scientific">Shewanella cutis</name>
    <dbReference type="NCBI Taxonomy" id="2766780"/>
    <lineage>
        <taxon>Bacteria</taxon>
        <taxon>Pseudomonadati</taxon>
        <taxon>Pseudomonadota</taxon>
        <taxon>Gammaproteobacteria</taxon>
        <taxon>Alteromonadales</taxon>
        <taxon>Shewanellaceae</taxon>
        <taxon>Shewanella</taxon>
    </lineage>
</organism>
<proteinExistence type="predicted"/>
<gene>
    <name evidence="1" type="ORF">H9J30_18275</name>
</gene>
<accession>A0ABS9QZQ0</accession>
<dbReference type="RefSeq" id="WP_240132322.1">
    <property type="nucleotide sequence ID" value="NZ_JACSDI010000020.1"/>
</dbReference>
<sequence length="52" mass="5772">MTESKRKGLPDDPFGQHLAAKIPLKRPHALANTQYQISKCLHALEKGKGFIS</sequence>